<dbReference type="Proteomes" id="UP000499080">
    <property type="component" value="Unassembled WGS sequence"/>
</dbReference>
<comment type="caution">
    <text evidence="1">The sequence shown here is derived from an EMBL/GenBank/DDBJ whole genome shotgun (WGS) entry which is preliminary data.</text>
</comment>
<sequence length="86" mass="9609">MHHKIGSGAPYGPLLRPAQYNKSRYHRLSAASVNQVSIAILHVDSIALAGVRVLHAAFSKDKTQTIDAVKWRNSRAEVPNLWYVYP</sequence>
<reference evidence="1 2" key="1">
    <citation type="journal article" date="2019" name="Sci. Rep.">
        <title>Orb-weaving spider Araneus ventricosus genome elucidates the spidroin gene catalogue.</title>
        <authorList>
            <person name="Kono N."/>
            <person name="Nakamura H."/>
            <person name="Ohtoshi R."/>
            <person name="Moran D.A.P."/>
            <person name="Shinohara A."/>
            <person name="Yoshida Y."/>
            <person name="Fujiwara M."/>
            <person name="Mori M."/>
            <person name="Tomita M."/>
            <person name="Arakawa K."/>
        </authorList>
    </citation>
    <scope>NUCLEOTIDE SEQUENCE [LARGE SCALE GENOMIC DNA]</scope>
</reference>
<name>A0A4Y2HQM9_ARAVE</name>
<evidence type="ECO:0000313" key="2">
    <source>
        <dbReference type="Proteomes" id="UP000499080"/>
    </source>
</evidence>
<gene>
    <name evidence="1" type="ORF">AVEN_247102_1</name>
</gene>
<accession>A0A4Y2HQM9</accession>
<proteinExistence type="predicted"/>
<protein>
    <submittedName>
        <fullName evidence="1">Uncharacterized protein</fullName>
    </submittedName>
</protein>
<dbReference type="EMBL" id="BGPR01002096">
    <property type="protein sequence ID" value="GBM67696.1"/>
    <property type="molecule type" value="Genomic_DNA"/>
</dbReference>
<dbReference type="AlphaFoldDB" id="A0A4Y2HQM9"/>
<evidence type="ECO:0000313" key="1">
    <source>
        <dbReference type="EMBL" id="GBM67696.1"/>
    </source>
</evidence>
<keyword evidence="2" id="KW-1185">Reference proteome</keyword>
<organism evidence="1 2">
    <name type="scientific">Araneus ventricosus</name>
    <name type="common">Orbweaver spider</name>
    <name type="synonym">Epeira ventricosa</name>
    <dbReference type="NCBI Taxonomy" id="182803"/>
    <lineage>
        <taxon>Eukaryota</taxon>
        <taxon>Metazoa</taxon>
        <taxon>Ecdysozoa</taxon>
        <taxon>Arthropoda</taxon>
        <taxon>Chelicerata</taxon>
        <taxon>Arachnida</taxon>
        <taxon>Araneae</taxon>
        <taxon>Araneomorphae</taxon>
        <taxon>Entelegynae</taxon>
        <taxon>Araneoidea</taxon>
        <taxon>Araneidae</taxon>
        <taxon>Araneus</taxon>
    </lineage>
</organism>